<dbReference type="Gene3D" id="3.30.70.270">
    <property type="match status" value="1"/>
</dbReference>
<dbReference type="PANTHER" id="PTHR44757:SF2">
    <property type="entry name" value="BIOFILM ARCHITECTURE MAINTENANCE PROTEIN MBAA"/>
    <property type="match status" value="1"/>
</dbReference>
<dbReference type="InterPro" id="IPR000160">
    <property type="entry name" value="GGDEF_dom"/>
</dbReference>
<evidence type="ECO:0000259" key="1">
    <source>
        <dbReference type="PROSITE" id="PS50883"/>
    </source>
</evidence>
<dbReference type="InterPro" id="IPR043128">
    <property type="entry name" value="Rev_trsase/Diguanyl_cyclase"/>
</dbReference>
<proteinExistence type="predicted"/>
<dbReference type="InterPro" id="IPR052155">
    <property type="entry name" value="Biofilm_reg_signaling"/>
</dbReference>
<dbReference type="CDD" id="cd01948">
    <property type="entry name" value="EAL"/>
    <property type="match status" value="1"/>
</dbReference>
<dbReference type="Gene3D" id="3.20.20.450">
    <property type="entry name" value="EAL domain"/>
    <property type="match status" value="1"/>
</dbReference>
<dbReference type="RefSeq" id="WP_367772478.1">
    <property type="nucleotide sequence ID" value="NZ_JBFNXR010000027.1"/>
</dbReference>
<accession>A0ABV3RAU6</accession>
<sequence length="453" mass="49517">MIIDALTLAHEKAELAETQARLAREDCLTGLPNRMYFNEQLEACLNAHKAHDLLAVHWFDLDHFKEVNDTHGHMAGDALLSEIGRRLTAHFSGTDSLAARVGGDEFVVLTRSEDGADVEAIGKGILKSVAQPFRVGASTLEVTASVGVAVATDDCLVSGELLARADLALYRAKASGRGTVCCYEAATDELVQRRRMLERELRFALHRGEFEVFYQPVVSLQSGEITSCEALLRWNNRALGSVSPAEFVPAAEQINLMDAIGEWVLREACHEAGRWPSNVRVAVNVSAAQLRNHRFAALVRSALEASGIYAGQLELEVTETMLVEDDEDTLNVLQSINELGVRTTLDDFGTGFSSLSYLTKFPFQTLKIDGCFVEDLDHGSAPMAIIQTIVELAAALGLETIAERIETQAQLDQITRARCSAGQGHWFFKPMAAKELRCQLLSAGRDARTASLT</sequence>
<evidence type="ECO:0000259" key="2">
    <source>
        <dbReference type="PROSITE" id="PS50887"/>
    </source>
</evidence>
<name>A0ABV3RAU6_9SPHN</name>
<dbReference type="Proteomes" id="UP001556118">
    <property type="component" value="Unassembled WGS sequence"/>
</dbReference>
<dbReference type="SUPFAM" id="SSF141868">
    <property type="entry name" value="EAL domain-like"/>
    <property type="match status" value="1"/>
</dbReference>
<dbReference type="PANTHER" id="PTHR44757">
    <property type="entry name" value="DIGUANYLATE CYCLASE DGCP"/>
    <property type="match status" value="1"/>
</dbReference>
<organism evidence="3 4">
    <name type="scientific">Novosphingobium rhizovicinum</name>
    <dbReference type="NCBI Taxonomy" id="3228928"/>
    <lineage>
        <taxon>Bacteria</taxon>
        <taxon>Pseudomonadati</taxon>
        <taxon>Pseudomonadota</taxon>
        <taxon>Alphaproteobacteria</taxon>
        <taxon>Sphingomonadales</taxon>
        <taxon>Sphingomonadaceae</taxon>
        <taxon>Novosphingobium</taxon>
    </lineage>
</organism>
<dbReference type="NCBIfam" id="TIGR00254">
    <property type="entry name" value="GGDEF"/>
    <property type="match status" value="1"/>
</dbReference>
<dbReference type="InterPro" id="IPR001633">
    <property type="entry name" value="EAL_dom"/>
</dbReference>
<dbReference type="Pfam" id="PF00563">
    <property type="entry name" value="EAL"/>
    <property type="match status" value="1"/>
</dbReference>
<dbReference type="SMART" id="SM00052">
    <property type="entry name" value="EAL"/>
    <property type="match status" value="1"/>
</dbReference>
<dbReference type="Pfam" id="PF00990">
    <property type="entry name" value="GGDEF"/>
    <property type="match status" value="1"/>
</dbReference>
<reference evidence="3 4" key="1">
    <citation type="submission" date="2024-06" db="EMBL/GenBank/DDBJ databases">
        <title>Novosphingobium rhizovicinus M1R2S20.</title>
        <authorList>
            <person name="Sun J.-Q."/>
        </authorList>
    </citation>
    <scope>NUCLEOTIDE SEQUENCE [LARGE SCALE GENOMIC DNA]</scope>
    <source>
        <strain evidence="3 4">M1R2S20</strain>
    </source>
</reference>
<dbReference type="InterPro" id="IPR035919">
    <property type="entry name" value="EAL_sf"/>
</dbReference>
<gene>
    <name evidence="3" type="ORF">ABUH87_08465</name>
</gene>
<feature type="domain" description="EAL" evidence="1">
    <location>
        <begin position="194"/>
        <end position="444"/>
    </location>
</feature>
<protein>
    <submittedName>
        <fullName evidence="3">Bifunctional diguanylate cyclase/phosphodiesterase</fullName>
    </submittedName>
</protein>
<dbReference type="PROSITE" id="PS50883">
    <property type="entry name" value="EAL"/>
    <property type="match status" value="1"/>
</dbReference>
<dbReference type="PROSITE" id="PS50887">
    <property type="entry name" value="GGDEF"/>
    <property type="match status" value="1"/>
</dbReference>
<dbReference type="InterPro" id="IPR029787">
    <property type="entry name" value="Nucleotide_cyclase"/>
</dbReference>
<keyword evidence="4" id="KW-1185">Reference proteome</keyword>
<dbReference type="CDD" id="cd01949">
    <property type="entry name" value="GGDEF"/>
    <property type="match status" value="1"/>
</dbReference>
<feature type="domain" description="GGDEF" evidence="2">
    <location>
        <begin position="52"/>
        <end position="185"/>
    </location>
</feature>
<evidence type="ECO:0000313" key="4">
    <source>
        <dbReference type="Proteomes" id="UP001556118"/>
    </source>
</evidence>
<dbReference type="SMART" id="SM00267">
    <property type="entry name" value="GGDEF"/>
    <property type="match status" value="1"/>
</dbReference>
<comment type="caution">
    <text evidence="3">The sequence shown here is derived from an EMBL/GenBank/DDBJ whole genome shotgun (WGS) entry which is preliminary data.</text>
</comment>
<evidence type="ECO:0000313" key="3">
    <source>
        <dbReference type="EMBL" id="MEW9855211.1"/>
    </source>
</evidence>
<dbReference type="EMBL" id="JBFNXR010000027">
    <property type="protein sequence ID" value="MEW9855211.1"/>
    <property type="molecule type" value="Genomic_DNA"/>
</dbReference>
<dbReference type="SUPFAM" id="SSF55073">
    <property type="entry name" value="Nucleotide cyclase"/>
    <property type="match status" value="1"/>
</dbReference>